<evidence type="ECO:0000313" key="2">
    <source>
        <dbReference type="EMBL" id="AAP53845.1"/>
    </source>
</evidence>
<feature type="compositionally biased region" description="Low complexity" evidence="1">
    <location>
        <begin position="33"/>
        <end position="50"/>
    </location>
</feature>
<protein>
    <submittedName>
        <fullName evidence="2">Transposon protein, putative, CACTA, En/Spm sub-class</fullName>
    </submittedName>
</protein>
<feature type="region of interest" description="Disordered" evidence="1">
    <location>
        <begin position="1"/>
        <end position="86"/>
    </location>
</feature>
<dbReference type="AlphaFoldDB" id="Q7XEE5"/>
<proteinExistence type="predicted"/>
<feature type="compositionally biased region" description="Basic and acidic residues" evidence="1">
    <location>
        <begin position="59"/>
        <end position="70"/>
    </location>
</feature>
<dbReference type="EMBL" id="DP000086">
    <property type="protein sequence ID" value="AAP53845.1"/>
    <property type="molecule type" value="Genomic_DNA"/>
</dbReference>
<organism evidence="2">
    <name type="scientific">Oryza sativa subsp. japonica</name>
    <name type="common">Rice</name>
    <dbReference type="NCBI Taxonomy" id="39947"/>
    <lineage>
        <taxon>Eukaryota</taxon>
        <taxon>Viridiplantae</taxon>
        <taxon>Streptophyta</taxon>
        <taxon>Embryophyta</taxon>
        <taxon>Tracheophyta</taxon>
        <taxon>Spermatophyta</taxon>
        <taxon>Magnoliopsida</taxon>
        <taxon>Liliopsida</taxon>
        <taxon>Poales</taxon>
        <taxon>Poaceae</taxon>
        <taxon>BOP clade</taxon>
        <taxon>Oryzoideae</taxon>
        <taxon>Oryzeae</taxon>
        <taxon>Oryzinae</taxon>
        <taxon>Oryza</taxon>
        <taxon>Oryza sativa</taxon>
    </lineage>
</organism>
<accession>Q7XEE5</accession>
<reference evidence="2" key="1">
    <citation type="journal article" date="2003" name="Science">
        <title>In-depth view of structure, activity, and evolution of rice chromosome 10.</title>
        <authorList>
            <consortium name="Rice Chromosome 10 Sequencing Consortium"/>
        </authorList>
    </citation>
    <scope>NUCLEOTIDE SEQUENCE [LARGE SCALE GENOMIC DNA]</scope>
</reference>
<reference evidence="2" key="3">
    <citation type="submission" date="2006-07" db="EMBL/GenBank/DDBJ databases">
        <authorList>
            <person name="Buell R."/>
        </authorList>
    </citation>
    <scope>NUCLEOTIDE SEQUENCE</scope>
</reference>
<gene>
    <name evidence="2" type="ordered locus">LOC_Os10g29000</name>
</gene>
<name>Q7XEE5_ORYSJ</name>
<sequence>MEREIEIGDRDEGRGGGGSYPRDAAAAEEAEAAARTTSSRRLRDTAASARGFALGSGGEGERPREIDRPKTLSVGGEDEGAHREYI</sequence>
<reference evidence="2" key="2">
    <citation type="submission" date="2003-05" db="EMBL/GenBank/DDBJ databases">
        <authorList>
            <person name="Buell C.R."/>
            <person name="Wing R.A."/>
            <person name="McCombie W.R."/>
            <person name="Messing J."/>
            <person name="Yuan Q."/>
            <person name="Ouyang S."/>
        </authorList>
    </citation>
    <scope>NUCLEOTIDE SEQUENCE</scope>
</reference>
<feature type="compositionally biased region" description="Basic and acidic residues" evidence="1">
    <location>
        <begin position="1"/>
        <end position="14"/>
    </location>
</feature>
<evidence type="ECO:0000256" key="1">
    <source>
        <dbReference type="SAM" id="MobiDB-lite"/>
    </source>
</evidence>